<gene>
    <name evidence="4" type="ORF">FRX31_017550</name>
</gene>
<dbReference type="OrthoDB" id="2014755at2759"/>
<comment type="caution">
    <text evidence="4">The sequence shown here is derived from an EMBL/GenBank/DDBJ whole genome shotgun (WGS) entry which is preliminary data.</text>
</comment>
<dbReference type="Pfam" id="PF04927">
    <property type="entry name" value="SMP"/>
    <property type="match status" value="3"/>
</dbReference>
<keyword evidence="5" id="KW-1185">Reference proteome</keyword>
<evidence type="ECO:0000313" key="4">
    <source>
        <dbReference type="EMBL" id="KAF5192861.1"/>
    </source>
</evidence>
<dbReference type="InterPro" id="IPR042971">
    <property type="entry name" value="LEA_SMP"/>
</dbReference>
<protein>
    <submittedName>
        <fullName evidence="4">Late embryogenesis abundant protein</fullName>
    </submittedName>
</protein>
<evidence type="ECO:0000256" key="2">
    <source>
        <dbReference type="ARBA" id="ARBA00022737"/>
    </source>
</evidence>
<dbReference type="PANTHER" id="PTHR31174:SF7">
    <property type="entry name" value="LATE EMBRYOGENESIS ABUNDANT PROTEIN 31-RELATED"/>
    <property type="match status" value="1"/>
</dbReference>
<accession>A0A7J6W6L0</accession>
<sequence>MSQEQPQRTLEGIKYGDLLDVSGELANQPIAPQDAALMQSIITESVAGQVVGKYTEDVPMEKTPTADIRVDDKITIGEALEVSALTAGEKPVDQSDAAAIQAAEVRATHSNVIIPGGVAAMAQSAANVNARMCHSNEDKTKLADILTDASTKLPGDKPVTRQDAEGVMVAELRNNLNLATHPGGVGASVVAAARINQRNK</sequence>
<keyword evidence="2" id="KW-0677">Repeat</keyword>
<dbReference type="InterPro" id="IPR007011">
    <property type="entry name" value="LEA_SMP_dom"/>
</dbReference>
<name>A0A7J6W6L0_THATH</name>
<comment type="similarity">
    <text evidence="1">Belongs to the LEA type SMP family.</text>
</comment>
<organism evidence="4 5">
    <name type="scientific">Thalictrum thalictroides</name>
    <name type="common">Rue-anemone</name>
    <name type="synonym">Anemone thalictroides</name>
    <dbReference type="NCBI Taxonomy" id="46969"/>
    <lineage>
        <taxon>Eukaryota</taxon>
        <taxon>Viridiplantae</taxon>
        <taxon>Streptophyta</taxon>
        <taxon>Embryophyta</taxon>
        <taxon>Tracheophyta</taxon>
        <taxon>Spermatophyta</taxon>
        <taxon>Magnoliopsida</taxon>
        <taxon>Ranunculales</taxon>
        <taxon>Ranunculaceae</taxon>
        <taxon>Thalictroideae</taxon>
        <taxon>Thalictrum</taxon>
    </lineage>
</organism>
<dbReference type="Proteomes" id="UP000554482">
    <property type="component" value="Unassembled WGS sequence"/>
</dbReference>
<dbReference type="PANTHER" id="PTHR31174">
    <property type="entry name" value="SEED MATURATION FAMILY PROTEIN"/>
    <property type="match status" value="1"/>
</dbReference>
<evidence type="ECO:0000256" key="1">
    <source>
        <dbReference type="ARBA" id="ARBA00010733"/>
    </source>
</evidence>
<feature type="domain" description="SMP" evidence="3">
    <location>
        <begin position="74"/>
        <end position="131"/>
    </location>
</feature>
<evidence type="ECO:0000313" key="5">
    <source>
        <dbReference type="Proteomes" id="UP000554482"/>
    </source>
</evidence>
<reference evidence="4 5" key="1">
    <citation type="submission" date="2020-06" db="EMBL/GenBank/DDBJ databases">
        <title>Transcriptomic and genomic resources for Thalictrum thalictroides and T. hernandezii: Facilitating candidate gene discovery in an emerging model plant lineage.</title>
        <authorList>
            <person name="Arias T."/>
            <person name="Riano-Pachon D.M."/>
            <person name="Di Stilio V.S."/>
        </authorList>
    </citation>
    <scope>NUCLEOTIDE SEQUENCE [LARGE SCALE GENOMIC DNA]</scope>
    <source>
        <strain evidence="5">cv. WT478/WT964</strain>
        <tissue evidence="4">Leaves</tissue>
    </source>
</reference>
<dbReference type="EMBL" id="JABWDY010020835">
    <property type="protein sequence ID" value="KAF5192861.1"/>
    <property type="molecule type" value="Genomic_DNA"/>
</dbReference>
<feature type="domain" description="SMP" evidence="3">
    <location>
        <begin position="140"/>
        <end position="198"/>
    </location>
</feature>
<evidence type="ECO:0000259" key="3">
    <source>
        <dbReference type="Pfam" id="PF04927"/>
    </source>
</evidence>
<feature type="domain" description="SMP" evidence="3">
    <location>
        <begin position="13"/>
        <end position="40"/>
    </location>
</feature>
<proteinExistence type="inferred from homology"/>
<dbReference type="AlphaFoldDB" id="A0A7J6W6L0"/>